<feature type="domain" description="Nudix hydrolase" evidence="3">
    <location>
        <begin position="47"/>
        <end position="178"/>
    </location>
</feature>
<dbReference type="PANTHER" id="PTHR11839:SF18">
    <property type="entry name" value="NUDIX HYDROLASE DOMAIN-CONTAINING PROTEIN"/>
    <property type="match status" value="1"/>
</dbReference>
<dbReference type="GO" id="GO:0005829">
    <property type="term" value="C:cytosol"/>
    <property type="evidence" value="ECO:0007669"/>
    <property type="project" value="TreeGrafter"/>
</dbReference>
<dbReference type="GO" id="GO:0019693">
    <property type="term" value="P:ribose phosphate metabolic process"/>
    <property type="evidence" value="ECO:0007669"/>
    <property type="project" value="TreeGrafter"/>
</dbReference>
<protein>
    <submittedName>
        <fullName evidence="4">NUDIX hydrolase</fullName>
        <ecNumber evidence="4">3.6.-.-</ecNumber>
    </submittedName>
</protein>
<dbReference type="RefSeq" id="WP_330481926.1">
    <property type="nucleotide sequence ID" value="NZ_JAZBJZ010000004.1"/>
</dbReference>
<dbReference type="Gene3D" id="3.90.79.10">
    <property type="entry name" value="Nucleoside Triphosphate Pyrophosphohydrolase"/>
    <property type="match status" value="1"/>
</dbReference>
<dbReference type="PROSITE" id="PS00893">
    <property type="entry name" value="NUDIX_BOX"/>
    <property type="match status" value="1"/>
</dbReference>
<accession>A0AAW9PTX8</accession>
<keyword evidence="2 4" id="KW-0378">Hydrolase</keyword>
<proteinExistence type="predicted"/>
<evidence type="ECO:0000313" key="5">
    <source>
        <dbReference type="Proteomes" id="UP001333818"/>
    </source>
</evidence>
<dbReference type="InterPro" id="IPR020084">
    <property type="entry name" value="NUDIX_hydrolase_CS"/>
</dbReference>
<dbReference type="SUPFAM" id="SSF55811">
    <property type="entry name" value="Nudix"/>
    <property type="match status" value="1"/>
</dbReference>
<dbReference type="InterPro" id="IPR000086">
    <property type="entry name" value="NUDIX_hydrolase_dom"/>
</dbReference>
<dbReference type="Proteomes" id="UP001333818">
    <property type="component" value="Unassembled WGS sequence"/>
</dbReference>
<dbReference type="AlphaFoldDB" id="A0AAW9PTX8"/>
<dbReference type="PROSITE" id="PS51462">
    <property type="entry name" value="NUDIX"/>
    <property type="match status" value="1"/>
</dbReference>
<dbReference type="Pfam" id="PF00293">
    <property type="entry name" value="NUDIX"/>
    <property type="match status" value="1"/>
</dbReference>
<keyword evidence="5" id="KW-1185">Reference proteome</keyword>
<evidence type="ECO:0000313" key="4">
    <source>
        <dbReference type="EMBL" id="MEE3715503.1"/>
    </source>
</evidence>
<dbReference type="EMBL" id="JAZBJZ010000004">
    <property type="protein sequence ID" value="MEE3715503.1"/>
    <property type="molecule type" value="Genomic_DNA"/>
</dbReference>
<evidence type="ECO:0000256" key="2">
    <source>
        <dbReference type="ARBA" id="ARBA00022801"/>
    </source>
</evidence>
<dbReference type="PANTHER" id="PTHR11839">
    <property type="entry name" value="UDP/ADP-SUGAR PYROPHOSPHATASE"/>
    <property type="match status" value="1"/>
</dbReference>
<dbReference type="CDD" id="cd03424">
    <property type="entry name" value="NUDIX_ADPRase_Nudt5_UGPPase_Nudt14"/>
    <property type="match status" value="1"/>
</dbReference>
<evidence type="ECO:0000259" key="3">
    <source>
        <dbReference type="PROSITE" id="PS51462"/>
    </source>
</evidence>
<dbReference type="EC" id="3.6.-.-" evidence="4"/>
<gene>
    <name evidence="4" type="ORF">V2H45_01950</name>
</gene>
<dbReference type="GO" id="GO:0006753">
    <property type="term" value="P:nucleoside phosphate metabolic process"/>
    <property type="evidence" value="ECO:0007669"/>
    <property type="project" value="TreeGrafter"/>
</dbReference>
<reference evidence="4" key="1">
    <citation type="submission" date="2024-01" db="EMBL/GenBank/DDBJ databases">
        <title>Bank of Algae and Cyanobacteria of the Azores (BACA) strain genomes.</title>
        <authorList>
            <person name="Luz R."/>
            <person name="Cordeiro R."/>
            <person name="Fonseca A."/>
            <person name="Goncalves V."/>
        </authorList>
    </citation>
    <scope>NUCLEOTIDE SEQUENCE</scope>
    <source>
        <strain evidence="4">BACA0141</strain>
    </source>
</reference>
<sequence>MPKDIAKETIVPSQLLDNRLQHNGKKFSYRVDKILLPNGVTGEYAYIKHPGAGLAVPVTADGKFILVRQYRFAIQRYLLEFPAGTLEVNEAPGITIHRELEEETGYRAHRWQKLGTFFICPGYSDEVIHAYLAQDLEKLEHPPAQDDDEEIEVVQYDRHELDALIHSGNASTGLDAKSITAFYLALQHLKL</sequence>
<dbReference type="GO" id="GO:0016787">
    <property type="term" value="F:hydrolase activity"/>
    <property type="evidence" value="ECO:0007669"/>
    <property type="project" value="UniProtKB-KW"/>
</dbReference>
<comment type="cofactor">
    <cofactor evidence="1">
        <name>Mg(2+)</name>
        <dbReference type="ChEBI" id="CHEBI:18420"/>
    </cofactor>
</comment>
<name>A0AAW9PTX8_9CYAN</name>
<evidence type="ECO:0000256" key="1">
    <source>
        <dbReference type="ARBA" id="ARBA00001946"/>
    </source>
</evidence>
<dbReference type="InterPro" id="IPR015797">
    <property type="entry name" value="NUDIX_hydrolase-like_dom_sf"/>
</dbReference>
<organism evidence="4 5">
    <name type="scientific">Tumidithrix elongata BACA0141</name>
    <dbReference type="NCBI Taxonomy" id="2716417"/>
    <lineage>
        <taxon>Bacteria</taxon>
        <taxon>Bacillati</taxon>
        <taxon>Cyanobacteriota</taxon>
        <taxon>Cyanophyceae</taxon>
        <taxon>Pseudanabaenales</taxon>
        <taxon>Pseudanabaenaceae</taxon>
        <taxon>Tumidithrix</taxon>
        <taxon>Tumidithrix elongata</taxon>
    </lineage>
</organism>
<comment type="caution">
    <text evidence="4">The sequence shown here is derived from an EMBL/GenBank/DDBJ whole genome shotgun (WGS) entry which is preliminary data.</text>
</comment>